<evidence type="ECO:0000256" key="1">
    <source>
        <dbReference type="SAM" id="MobiDB-lite"/>
    </source>
</evidence>
<comment type="caution">
    <text evidence="2">The sequence shown here is derived from an EMBL/GenBank/DDBJ whole genome shotgun (WGS) entry which is preliminary data.</text>
</comment>
<gene>
    <name evidence="2" type="ORF">GWK47_023132</name>
</gene>
<dbReference type="AlphaFoldDB" id="A0A8J5CDC0"/>
<dbReference type="Proteomes" id="UP000770661">
    <property type="component" value="Unassembled WGS sequence"/>
</dbReference>
<evidence type="ECO:0000313" key="2">
    <source>
        <dbReference type="EMBL" id="KAG0710281.1"/>
    </source>
</evidence>
<keyword evidence="3" id="KW-1185">Reference proteome</keyword>
<sequence>MWPSKAQYQYPGNQPVVWTCGPQAQYQYPGNQPSVDMWPSKAQYQYPGNQPVVWNCGPPRHSTLPGQAAKASSGPSPPSSNMDKLRKALSGREANADQDEERGNIITQVGWPRLG</sequence>
<accession>A0A8J5CDC0</accession>
<proteinExistence type="predicted"/>
<feature type="region of interest" description="Disordered" evidence="1">
    <location>
        <begin position="57"/>
        <end position="115"/>
    </location>
</feature>
<name>A0A8J5CDC0_CHIOP</name>
<protein>
    <submittedName>
        <fullName evidence="2">Uncharacterized protein</fullName>
    </submittedName>
</protein>
<dbReference type="EMBL" id="JACEEZ010024353">
    <property type="protein sequence ID" value="KAG0710281.1"/>
    <property type="molecule type" value="Genomic_DNA"/>
</dbReference>
<reference evidence="2" key="1">
    <citation type="submission" date="2020-07" db="EMBL/GenBank/DDBJ databases">
        <title>The High-quality genome of the commercially important snow crab, Chionoecetes opilio.</title>
        <authorList>
            <person name="Jeong J.-H."/>
            <person name="Ryu S."/>
        </authorList>
    </citation>
    <scope>NUCLEOTIDE SEQUENCE</scope>
    <source>
        <strain evidence="2">MADBK_172401_WGS</strain>
        <tissue evidence="2">Digestive gland</tissue>
    </source>
</reference>
<evidence type="ECO:0000313" key="3">
    <source>
        <dbReference type="Proteomes" id="UP000770661"/>
    </source>
</evidence>
<organism evidence="2 3">
    <name type="scientific">Chionoecetes opilio</name>
    <name type="common">Atlantic snow crab</name>
    <name type="synonym">Cancer opilio</name>
    <dbReference type="NCBI Taxonomy" id="41210"/>
    <lineage>
        <taxon>Eukaryota</taxon>
        <taxon>Metazoa</taxon>
        <taxon>Ecdysozoa</taxon>
        <taxon>Arthropoda</taxon>
        <taxon>Crustacea</taxon>
        <taxon>Multicrustacea</taxon>
        <taxon>Malacostraca</taxon>
        <taxon>Eumalacostraca</taxon>
        <taxon>Eucarida</taxon>
        <taxon>Decapoda</taxon>
        <taxon>Pleocyemata</taxon>
        <taxon>Brachyura</taxon>
        <taxon>Eubrachyura</taxon>
        <taxon>Majoidea</taxon>
        <taxon>Majidae</taxon>
        <taxon>Chionoecetes</taxon>
    </lineage>
</organism>